<comment type="caution">
    <text evidence="1">The sequence shown here is derived from an EMBL/GenBank/DDBJ whole genome shotgun (WGS) entry which is preliminary data.</text>
</comment>
<dbReference type="EMBL" id="CALNXK010000011">
    <property type="protein sequence ID" value="CAH3043322.1"/>
    <property type="molecule type" value="Genomic_DNA"/>
</dbReference>
<dbReference type="Gene3D" id="3.40.50.150">
    <property type="entry name" value="Vaccinia Virus protein VP39"/>
    <property type="match status" value="1"/>
</dbReference>
<keyword evidence="2" id="KW-1185">Reference proteome</keyword>
<evidence type="ECO:0000313" key="2">
    <source>
        <dbReference type="Proteomes" id="UP001159405"/>
    </source>
</evidence>
<dbReference type="Proteomes" id="UP001159405">
    <property type="component" value="Unassembled WGS sequence"/>
</dbReference>
<gene>
    <name evidence="1" type="ORF">PLOB_00002848</name>
</gene>
<dbReference type="InterPro" id="IPR029063">
    <property type="entry name" value="SAM-dependent_MTases_sf"/>
</dbReference>
<reference evidence="1 2" key="1">
    <citation type="submission" date="2022-05" db="EMBL/GenBank/DDBJ databases">
        <authorList>
            <consortium name="Genoscope - CEA"/>
            <person name="William W."/>
        </authorList>
    </citation>
    <scope>NUCLEOTIDE SEQUENCE [LARGE SCALE GENOMIC DNA]</scope>
</reference>
<accession>A0ABN8NAW9</accession>
<sequence length="146" mass="16713">MELLRRDKGPSLGHMVAYYGSAAFKLAHGINIYDYMNKIDTLEYGRVKATTKNLLQEVGLRQRRCEFAHNYDRAMNWSCSSLRSKQLLSPQPSVFTLYPWGRCIRIIDIRGGEGQFLSRILKLPGCEHVNGVLFDFPDVIERAKSS</sequence>
<evidence type="ECO:0008006" key="3">
    <source>
        <dbReference type="Google" id="ProtNLM"/>
    </source>
</evidence>
<name>A0ABN8NAW9_9CNID</name>
<organism evidence="1 2">
    <name type="scientific">Porites lobata</name>
    <dbReference type="NCBI Taxonomy" id="104759"/>
    <lineage>
        <taxon>Eukaryota</taxon>
        <taxon>Metazoa</taxon>
        <taxon>Cnidaria</taxon>
        <taxon>Anthozoa</taxon>
        <taxon>Hexacorallia</taxon>
        <taxon>Scleractinia</taxon>
        <taxon>Fungiina</taxon>
        <taxon>Poritidae</taxon>
        <taxon>Porites</taxon>
    </lineage>
</organism>
<proteinExistence type="predicted"/>
<protein>
    <recommendedName>
        <fullName evidence="3">O-methyltransferase domain-containing protein</fullName>
    </recommendedName>
</protein>
<evidence type="ECO:0000313" key="1">
    <source>
        <dbReference type="EMBL" id="CAH3043322.1"/>
    </source>
</evidence>